<dbReference type="EMBL" id="CM010715">
    <property type="protein sequence ID" value="RZC44926.1"/>
    <property type="molecule type" value="Genomic_DNA"/>
</dbReference>
<evidence type="ECO:0000256" key="1">
    <source>
        <dbReference type="SAM" id="MobiDB-lite"/>
    </source>
</evidence>
<feature type="region of interest" description="Disordered" evidence="1">
    <location>
        <begin position="1"/>
        <end position="24"/>
    </location>
</feature>
<accession>A0A4Y7IA67</accession>
<name>A0A4Y7IA67_PAPSO</name>
<gene>
    <name evidence="2" type="ORF">C5167_037879</name>
</gene>
<organism evidence="2 3">
    <name type="scientific">Papaver somniferum</name>
    <name type="common">Opium poppy</name>
    <dbReference type="NCBI Taxonomy" id="3469"/>
    <lineage>
        <taxon>Eukaryota</taxon>
        <taxon>Viridiplantae</taxon>
        <taxon>Streptophyta</taxon>
        <taxon>Embryophyta</taxon>
        <taxon>Tracheophyta</taxon>
        <taxon>Spermatophyta</taxon>
        <taxon>Magnoliopsida</taxon>
        <taxon>Ranunculales</taxon>
        <taxon>Papaveraceae</taxon>
        <taxon>Papaveroideae</taxon>
        <taxon>Papaver</taxon>
    </lineage>
</organism>
<dbReference type="Proteomes" id="UP000316621">
    <property type="component" value="Chromosome 1"/>
</dbReference>
<evidence type="ECO:0000313" key="3">
    <source>
        <dbReference type="Proteomes" id="UP000316621"/>
    </source>
</evidence>
<reference evidence="2 3" key="1">
    <citation type="journal article" date="2018" name="Science">
        <title>The opium poppy genome and morphinan production.</title>
        <authorList>
            <person name="Guo L."/>
            <person name="Winzer T."/>
            <person name="Yang X."/>
            <person name="Li Y."/>
            <person name="Ning Z."/>
            <person name="He Z."/>
            <person name="Teodor R."/>
            <person name="Lu Y."/>
            <person name="Bowser T.A."/>
            <person name="Graham I.A."/>
            <person name="Ye K."/>
        </authorList>
    </citation>
    <scope>NUCLEOTIDE SEQUENCE [LARGE SCALE GENOMIC DNA]</scope>
    <source>
        <strain evidence="3">cv. HN1</strain>
        <tissue evidence="2">Leaves</tissue>
    </source>
</reference>
<dbReference type="AlphaFoldDB" id="A0A4Y7IA67"/>
<keyword evidence="3" id="KW-1185">Reference proteome</keyword>
<protein>
    <submittedName>
        <fullName evidence="2">Uncharacterized protein</fullName>
    </submittedName>
</protein>
<dbReference type="Gramene" id="RZC44926">
    <property type="protein sequence ID" value="RZC44926"/>
    <property type="gene ID" value="C5167_037879"/>
</dbReference>
<sequence length="73" mass="8123">MINEEENQILVGGGSKPVDGGEAEKKDQITMFGEYEIIRHEKIEIALGPSVYEKVKVKVYHNVIGDLCTCDIT</sequence>
<evidence type="ECO:0000313" key="2">
    <source>
        <dbReference type="EMBL" id="RZC44926.1"/>
    </source>
</evidence>
<proteinExistence type="predicted"/>